<dbReference type="Gene3D" id="3.40.1410.10">
    <property type="entry name" value="Chorismate lyase-like"/>
    <property type="match status" value="1"/>
</dbReference>
<keyword evidence="6" id="KW-1185">Reference proteome</keyword>
<dbReference type="Gene3D" id="1.10.10.10">
    <property type="entry name" value="Winged helix-like DNA-binding domain superfamily/Winged helix DNA-binding domain"/>
    <property type="match status" value="1"/>
</dbReference>
<dbReference type="InterPro" id="IPR036388">
    <property type="entry name" value="WH-like_DNA-bd_sf"/>
</dbReference>
<dbReference type="InterPro" id="IPR050679">
    <property type="entry name" value="Bact_HTH_transcr_reg"/>
</dbReference>
<dbReference type="PANTHER" id="PTHR44846">
    <property type="entry name" value="MANNOSYL-D-GLYCERATE TRANSPORT/METABOLISM SYSTEM REPRESSOR MNGR-RELATED"/>
    <property type="match status" value="1"/>
</dbReference>
<gene>
    <name evidence="5" type="ORF">SINU_11845</name>
</gene>
<dbReference type="InterPro" id="IPR036390">
    <property type="entry name" value="WH_DNA-bd_sf"/>
</dbReference>
<keyword evidence="1" id="KW-0805">Transcription regulation</keyword>
<dbReference type="GO" id="GO:0045892">
    <property type="term" value="P:negative regulation of DNA-templated transcription"/>
    <property type="evidence" value="ECO:0007669"/>
    <property type="project" value="TreeGrafter"/>
</dbReference>
<dbReference type="GO" id="GO:0003677">
    <property type="term" value="F:DNA binding"/>
    <property type="evidence" value="ECO:0007669"/>
    <property type="project" value="UniProtKB-KW"/>
</dbReference>
<dbReference type="Pfam" id="PF07702">
    <property type="entry name" value="UTRA"/>
    <property type="match status" value="1"/>
</dbReference>
<keyword evidence="3" id="KW-0804">Transcription</keyword>
<dbReference type="SUPFAM" id="SSF64288">
    <property type="entry name" value="Chorismate lyase-like"/>
    <property type="match status" value="1"/>
</dbReference>
<feature type="domain" description="HTH gntR-type" evidence="4">
    <location>
        <begin position="8"/>
        <end position="76"/>
    </location>
</feature>
<organism evidence="5 6">
    <name type="scientific">Sporolactobacillus inulinus CASD</name>
    <dbReference type="NCBI Taxonomy" id="1069536"/>
    <lineage>
        <taxon>Bacteria</taxon>
        <taxon>Bacillati</taxon>
        <taxon>Bacillota</taxon>
        <taxon>Bacilli</taxon>
        <taxon>Bacillales</taxon>
        <taxon>Sporolactobacillaceae</taxon>
        <taxon>Sporolactobacillus</taxon>
    </lineage>
</organism>
<dbReference type="SMART" id="SM00345">
    <property type="entry name" value="HTH_GNTR"/>
    <property type="match status" value="1"/>
</dbReference>
<evidence type="ECO:0000259" key="4">
    <source>
        <dbReference type="PROSITE" id="PS50949"/>
    </source>
</evidence>
<keyword evidence="2" id="KW-0238">DNA-binding</keyword>
<dbReference type="OrthoDB" id="457376at2"/>
<dbReference type="GO" id="GO:0003700">
    <property type="term" value="F:DNA-binding transcription factor activity"/>
    <property type="evidence" value="ECO:0007669"/>
    <property type="project" value="InterPro"/>
</dbReference>
<evidence type="ECO:0000313" key="6">
    <source>
        <dbReference type="Proteomes" id="UP000035553"/>
    </source>
</evidence>
<dbReference type="InterPro" id="IPR000524">
    <property type="entry name" value="Tscrpt_reg_HTH_GntR"/>
</dbReference>
<dbReference type="PROSITE" id="PS50949">
    <property type="entry name" value="HTH_GNTR"/>
    <property type="match status" value="1"/>
</dbReference>
<evidence type="ECO:0000313" key="5">
    <source>
        <dbReference type="EMBL" id="KLI01734.1"/>
    </source>
</evidence>
<dbReference type="EMBL" id="AFVQ02000173">
    <property type="protein sequence ID" value="KLI01734.1"/>
    <property type="molecule type" value="Genomic_DNA"/>
</dbReference>
<dbReference type="PRINTS" id="PR00035">
    <property type="entry name" value="HTHGNTR"/>
</dbReference>
<protein>
    <submittedName>
        <fullName evidence="5">Transcriptional regulator</fullName>
    </submittedName>
</protein>
<name>A0A0U1QLP2_9BACL</name>
<evidence type="ECO:0000256" key="3">
    <source>
        <dbReference type="ARBA" id="ARBA00023163"/>
    </source>
</evidence>
<dbReference type="RefSeq" id="WP_010027500.1">
    <property type="nucleotide sequence ID" value="NZ_AFVQ02000173.1"/>
</dbReference>
<dbReference type="Proteomes" id="UP000035553">
    <property type="component" value="Unassembled WGS sequence"/>
</dbReference>
<dbReference type="InterPro" id="IPR011663">
    <property type="entry name" value="UTRA"/>
</dbReference>
<dbReference type="InterPro" id="IPR028978">
    <property type="entry name" value="Chorismate_lyase_/UTRA_dom_sf"/>
</dbReference>
<dbReference type="FunFam" id="1.10.10.10:FF:000079">
    <property type="entry name" value="GntR family transcriptional regulator"/>
    <property type="match status" value="1"/>
</dbReference>
<accession>A0A0U1QLP2</accession>
<dbReference type="PANTHER" id="PTHR44846:SF1">
    <property type="entry name" value="MANNOSYL-D-GLYCERATE TRANSPORT_METABOLISM SYSTEM REPRESSOR MNGR-RELATED"/>
    <property type="match status" value="1"/>
</dbReference>
<dbReference type="Pfam" id="PF00392">
    <property type="entry name" value="GntR"/>
    <property type="match status" value="1"/>
</dbReference>
<dbReference type="SMART" id="SM00866">
    <property type="entry name" value="UTRA"/>
    <property type="match status" value="1"/>
</dbReference>
<evidence type="ECO:0000256" key="1">
    <source>
        <dbReference type="ARBA" id="ARBA00023015"/>
    </source>
</evidence>
<sequence>MLNNDNLFPLYMQVKRKIIEAINDATYSEGTRLPSETELLDTYNVSRVTIRRALQELVREGYLIRKQGKGTFIKHKKITRSLLSADGYTEYMKKTGEKPERKIIEKSIKVCSPLISKRLSISPQSKILELFRVMYIKDVPLGYEVTSYPVLYFDGLENDINDRVSTHELLKKKYGTVLEKSQKMLNVILASETMAGYLKCHVSDPVYQLEKTAFNQYGLPVYHSMMYYDVNRVSFVIDD</sequence>
<evidence type="ECO:0000256" key="2">
    <source>
        <dbReference type="ARBA" id="ARBA00023125"/>
    </source>
</evidence>
<dbReference type="AlphaFoldDB" id="A0A0U1QLP2"/>
<dbReference type="STRING" id="1069536.SINU_11845"/>
<dbReference type="CDD" id="cd07377">
    <property type="entry name" value="WHTH_GntR"/>
    <property type="match status" value="1"/>
</dbReference>
<dbReference type="SUPFAM" id="SSF46785">
    <property type="entry name" value="Winged helix' DNA-binding domain"/>
    <property type="match status" value="1"/>
</dbReference>
<reference evidence="5 6" key="1">
    <citation type="journal article" date="2011" name="J. Bacteriol.">
        <title>Draft genome sequence of Sporolactobacillus inulinus strain CASD, an efficient D-lactic acid-producing bacterium with high-concentration lactate tolerance capability.</title>
        <authorList>
            <person name="Yu B."/>
            <person name="Su F."/>
            <person name="Wang L."/>
            <person name="Xu K."/>
            <person name="Zhao B."/>
            <person name="Xu P."/>
        </authorList>
    </citation>
    <scope>NUCLEOTIDE SEQUENCE [LARGE SCALE GENOMIC DNA]</scope>
    <source>
        <strain evidence="5 6">CASD</strain>
    </source>
</reference>
<comment type="caution">
    <text evidence="5">The sequence shown here is derived from an EMBL/GenBank/DDBJ whole genome shotgun (WGS) entry which is preliminary data.</text>
</comment>
<proteinExistence type="predicted"/>